<proteinExistence type="predicted"/>
<organism evidence="2 3">
    <name type="scientific">Pontixanthobacter rizhaonensis</name>
    <dbReference type="NCBI Taxonomy" id="2730337"/>
    <lineage>
        <taxon>Bacteria</taxon>
        <taxon>Pseudomonadati</taxon>
        <taxon>Pseudomonadota</taxon>
        <taxon>Alphaproteobacteria</taxon>
        <taxon>Sphingomonadales</taxon>
        <taxon>Erythrobacteraceae</taxon>
        <taxon>Pontixanthobacter</taxon>
    </lineage>
</organism>
<dbReference type="PROSITE" id="PS51186">
    <property type="entry name" value="GNAT"/>
    <property type="match status" value="1"/>
</dbReference>
<evidence type="ECO:0000313" key="3">
    <source>
        <dbReference type="Proteomes" id="UP000561181"/>
    </source>
</evidence>
<protein>
    <submittedName>
        <fullName evidence="2">GNAT family N-acetyltransferase</fullName>
    </submittedName>
</protein>
<dbReference type="SUPFAM" id="SSF55729">
    <property type="entry name" value="Acyl-CoA N-acyltransferases (Nat)"/>
    <property type="match status" value="1"/>
</dbReference>
<gene>
    <name evidence="2" type="ORF">HKD42_11210</name>
</gene>
<dbReference type="PANTHER" id="PTHR43792:SF1">
    <property type="entry name" value="N-ACETYLTRANSFERASE DOMAIN-CONTAINING PROTEIN"/>
    <property type="match status" value="1"/>
</dbReference>
<sequence length="180" mass="20367">MGDLVLETARLVMRKPQEGDAVLHDLHLNTPAMMEYLGGVKEPHQLEAKLAKSEALFAREGFGFAMVIEKSTGDLVGHCGLKRVDNPMAKNLGDLEIGWLIRQDRWRMGYAGEAVRAVLDDAFARDLAPYIVALTSERNEPSWRFMEKLGMTRRRDLEFDDPTYSDRDNPTIVYQIAAKD</sequence>
<dbReference type="PANTHER" id="PTHR43792">
    <property type="entry name" value="GNAT FAMILY, PUTATIVE (AFU_ORTHOLOGUE AFUA_3G00765)-RELATED-RELATED"/>
    <property type="match status" value="1"/>
</dbReference>
<comment type="caution">
    <text evidence="2">The sequence shown here is derived from an EMBL/GenBank/DDBJ whole genome shotgun (WGS) entry which is preliminary data.</text>
</comment>
<dbReference type="InterPro" id="IPR051531">
    <property type="entry name" value="N-acetyltransferase"/>
</dbReference>
<dbReference type="InterPro" id="IPR000182">
    <property type="entry name" value="GNAT_dom"/>
</dbReference>
<dbReference type="GO" id="GO:0016747">
    <property type="term" value="F:acyltransferase activity, transferring groups other than amino-acyl groups"/>
    <property type="evidence" value="ECO:0007669"/>
    <property type="project" value="InterPro"/>
</dbReference>
<keyword evidence="2" id="KW-0808">Transferase</keyword>
<evidence type="ECO:0000259" key="1">
    <source>
        <dbReference type="PROSITE" id="PS51186"/>
    </source>
</evidence>
<dbReference type="Proteomes" id="UP000561181">
    <property type="component" value="Unassembled WGS sequence"/>
</dbReference>
<dbReference type="Gene3D" id="3.40.630.30">
    <property type="match status" value="1"/>
</dbReference>
<name>A0A848QG96_9SPHN</name>
<dbReference type="Pfam" id="PF13302">
    <property type="entry name" value="Acetyltransf_3"/>
    <property type="match status" value="1"/>
</dbReference>
<dbReference type="EMBL" id="JABCRE010000003">
    <property type="protein sequence ID" value="NMW32631.1"/>
    <property type="molecule type" value="Genomic_DNA"/>
</dbReference>
<evidence type="ECO:0000313" key="2">
    <source>
        <dbReference type="EMBL" id="NMW32631.1"/>
    </source>
</evidence>
<feature type="domain" description="N-acetyltransferase" evidence="1">
    <location>
        <begin position="11"/>
        <end position="179"/>
    </location>
</feature>
<dbReference type="RefSeq" id="WP_170013381.1">
    <property type="nucleotide sequence ID" value="NZ_JABCRE010000003.1"/>
</dbReference>
<dbReference type="InterPro" id="IPR016181">
    <property type="entry name" value="Acyl_CoA_acyltransferase"/>
</dbReference>
<keyword evidence="3" id="KW-1185">Reference proteome</keyword>
<reference evidence="2 3" key="1">
    <citation type="submission" date="2020-04" db="EMBL/GenBank/DDBJ databases">
        <authorList>
            <person name="Liu A."/>
        </authorList>
    </citation>
    <scope>NUCLEOTIDE SEQUENCE [LARGE SCALE GENOMIC DNA]</scope>
    <source>
        <strain evidence="2 3">RZ02</strain>
    </source>
</reference>
<accession>A0A848QG96</accession>
<dbReference type="AlphaFoldDB" id="A0A848QG96"/>